<dbReference type="KEGG" id="ptx:ABW99_02935"/>
<dbReference type="Proteomes" id="UP000036700">
    <property type="component" value="Chromosome"/>
</dbReference>
<evidence type="ECO:0000313" key="6">
    <source>
        <dbReference type="EMBL" id="AKJ67339.1"/>
    </source>
</evidence>
<organism evidence="6 7">
    <name type="scientific">Pandoraea thiooxydans</name>
    <dbReference type="NCBI Taxonomy" id="445709"/>
    <lineage>
        <taxon>Bacteria</taxon>
        <taxon>Pseudomonadati</taxon>
        <taxon>Pseudomonadota</taxon>
        <taxon>Betaproteobacteria</taxon>
        <taxon>Burkholderiales</taxon>
        <taxon>Burkholderiaceae</taxon>
        <taxon>Pandoraea</taxon>
    </lineage>
</organism>
<dbReference type="SUPFAM" id="SSF64288">
    <property type="entry name" value="Chorismate lyase-like"/>
    <property type="match status" value="1"/>
</dbReference>
<dbReference type="Pfam" id="PF04345">
    <property type="entry name" value="Chor_lyase"/>
    <property type="match status" value="1"/>
</dbReference>
<proteinExistence type="inferred from homology"/>
<dbReference type="AlphaFoldDB" id="A0A0G3EMU9"/>
<gene>
    <name evidence="5" type="primary">ubiC</name>
    <name evidence="6" type="ORF">ABW99_02935</name>
</gene>
<keyword evidence="4 5" id="KW-0670">Pyruvate</keyword>
<dbReference type="Gene3D" id="3.40.1410.10">
    <property type="entry name" value="Chorismate lyase-like"/>
    <property type="match status" value="1"/>
</dbReference>
<dbReference type="UniPathway" id="UPA00232"/>
<evidence type="ECO:0000256" key="5">
    <source>
        <dbReference type="HAMAP-Rule" id="MF_01632"/>
    </source>
</evidence>
<keyword evidence="3 5" id="KW-0456">Lyase</keyword>
<keyword evidence="2 5" id="KW-0831">Ubiquinone biosynthesis</keyword>
<keyword evidence="7" id="KW-1185">Reference proteome</keyword>
<evidence type="ECO:0000313" key="7">
    <source>
        <dbReference type="Proteomes" id="UP000036700"/>
    </source>
</evidence>
<dbReference type="GO" id="GO:0008813">
    <property type="term" value="F:chorismate lyase activity"/>
    <property type="evidence" value="ECO:0007669"/>
    <property type="project" value="UniProtKB-UniRule"/>
</dbReference>
<protein>
    <recommendedName>
        <fullName evidence="5">Probable chorismate pyruvate-lyase</fullName>
        <shortName evidence="5">CL</shortName>
        <shortName evidence="5">CPL</shortName>
        <ecNumber evidence="5">4.1.3.40</ecNumber>
    </recommendedName>
</protein>
<evidence type="ECO:0000256" key="4">
    <source>
        <dbReference type="ARBA" id="ARBA00023317"/>
    </source>
</evidence>
<dbReference type="GO" id="GO:0005829">
    <property type="term" value="C:cytosol"/>
    <property type="evidence" value="ECO:0007669"/>
    <property type="project" value="TreeGrafter"/>
</dbReference>
<dbReference type="InterPro" id="IPR028978">
    <property type="entry name" value="Chorismate_lyase_/UTRA_dom_sf"/>
</dbReference>
<comment type="catalytic activity">
    <reaction evidence="5">
        <text>chorismate = 4-hydroxybenzoate + pyruvate</text>
        <dbReference type="Rhea" id="RHEA:16505"/>
        <dbReference type="ChEBI" id="CHEBI:15361"/>
        <dbReference type="ChEBI" id="CHEBI:17879"/>
        <dbReference type="ChEBI" id="CHEBI:29748"/>
        <dbReference type="EC" id="4.1.3.40"/>
    </reaction>
</comment>
<sequence>MSRRFHVAGNRWLDHPPPVLSPAQKDWLTRGGSLTRHLQAFGRVKVVVLNESVVGADGDEHGCLAVAPRHPLWSRDVMLTVDGSPMVVAHSVTRLAHSRSVWQAMRRLRTRPLADLLYHDTTVTRSILVCRALGRRHMLHRLAWQSGAQAPLPPRLWARRSVFQRHGAALLVSEAFLPRFWDMLNSQSLAAR</sequence>
<accession>A0A0G3EMU9</accession>
<dbReference type="EMBL" id="CP011568">
    <property type="protein sequence ID" value="AKJ67339.1"/>
    <property type="molecule type" value="Genomic_DNA"/>
</dbReference>
<dbReference type="OrthoDB" id="8606430at2"/>
<dbReference type="GO" id="GO:0006744">
    <property type="term" value="P:ubiquinone biosynthetic process"/>
    <property type="evidence" value="ECO:0007669"/>
    <property type="project" value="UniProtKB-UniRule"/>
</dbReference>
<dbReference type="InterPro" id="IPR007440">
    <property type="entry name" value="Chorismate--pyruvate_lyase"/>
</dbReference>
<evidence type="ECO:0000256" key="3">
    <source>
        <dbReference type="ARBA" id="ARBA00023239"/>
    </source>
</evidence>
<dbReference type="PATRIC" id="fig|445709.3.peg.634"/>
<dbReference type="STRING" id="445709.ABW99_02935"/>
<reference evidence="7" key="1">
    <citation type="submission" date="2015-06" db="EMBL/GenBank/DDBJ databases">
        <authorList>
            <person name="Lim Y.L."/>
            <person name="Ee R."/>
            <person name="Yong D."/>
            <person name="How K.Y."/>
            <person name="Yin W.F."/>
            <person name="Chan K.G."/>
        </authorList>
    </citation>
    <scope>NUCLEOTIDE SEQUENCE [LARGE SCALE GENOMIC DNA]</scope>
    <source>
        <strain evidence="7">DSM 25325</strain>
    </source>
</reference>
<comment type="function">
    <text evidence="5">Removes the pyruvyl group from chorismate, with concomitant aromatization of the ring, to provide 4-hydroxybenzoate (4HB) for the ubiquinone pathway.</text>
</comment>
<feature type="binding site" evidence="5">
    <location>
        <position position="174"/>
    </location>
    <ligand>
        <name>substrate</name>
    </ligand>
</feature>
<keyword evidence="1 5" id="KW-0963">Cytoplasm</keyword>
<feature type="binding site" evidence="5">
    <location>
        <position position="113"/>
    </location>
    <ligand>
        <name>substrate</name>
    </ligand>
</feature>
<name>A0A0G3EMU9_9BURK</name>
<dbReference type="GO" id="GO:0042866">
    <property type="term" value="P:pyruvate biosynthetic process"/>
    <property type="evidence" value="ECO:0007669"/>
    <property type="project" value="UniProtKB-UniRule"/>
</dbReference>
<evidence type="ECO:0000256" key="1">
    <source>
        <dbReference type="ARBA" id="ARBA00022490"/>
    </source>
</evidence>
<dbReference type="PANTHER" id="PTHR38683">
    <property type="entry name" value="CHORISMATE PYRUVATE-LYASE"/>
    <property type="match status" value="1"/>
</dbReference>
<feature type="binding site" evidence="5">
    <location>
        <position position="75"/>
    </location>
    <ligand>
        <name>substrate</name>
    </ligand>
</feature>
<comment type="similarity">
    <text evidence="5">Belongs to the UbiC family.</text>
</comment>
<dbReference type="RefSeq" id="WP_047212875.1">
    <property type="nucleotide sequence ID" value="NZ_CP011568.3"/>
</dbReference>
<dbReference type="EC" id="4.1.3.40" evidence="5"/>
<comment type="pathway">
    <text evidence="5">Cofactor biosynthesis; ubiquinone biosynthesis.</text>
</comment>
<evidence type="ECO:0000256" key="2">
    <source>
        <dbReference type="ARBA" id="ARBA00022688"/>
    </source>
</evidence>
<comment type="caution">
    <text evidence="5">Lacks conserved residue(s) required for the propagation of feature annotation.</text>
</comment>
<comment type="subcellular location">
    <subcellularLocation>
        <location evidence="5">Cytoplasm</location>
    </subcellularLocation>
</comment>
<dbReference type="PANTHER" id="PTHR38683:SF1">
    <property type="entry name" value="CHORISMATE PYRUVATE-LYASE"/>
    <property type="match status" value="1"/>
</dbReference>
<dbReference type="HAMAP" id="MF_01632">
    <property type="entry name" value="UbiC"/>
    <property type="match status" value="1"/>
</dbReference>